<keyword evidence="2" id="KW-1185">Reference proteome</keyword>
<dbReference type="AlphaFoldDB" id="A0A679IPN3"/>
<reference evidence="1 2" key="1">
    <citation type="submission" date="2020-02" db="EMBL/GenBank/DDBJ databases">
        <title>Characterization of vanA genotype vancomycin-resistant Enterococcus saigonensis VE80.</title>
        <authorList>
            <person name="Harada T."/>
            <person name="Motooka D."/>
            <person name="Nakamura S."/>
            <person name="Yamamoto Y."/>
            <person name="Kawahara R."/>
            <person name="Kawatsu K."/>
        </authorList>
    </citation>
    <scope>NUCLEOTIDE SEQUENCE [LARGE SCALE GENOMIC DNA]</scope>
    <source>
        <strain evidence="1 2">VE80</strain>
    </source>
</reference>
<name>A0A679IPN3_9ENTE</name>
<sequence>MGEKIDFPDELKRHIRLAKKAIEEKEYLVSIRYLQKAYEMDMSFEINQLYTEALLKCEDFESALQIAQDFIIEYQQTTLTLTKYVRILLLNQHFLKARKLILQSVFLTNEQTKTFIQQVNQLEAAVDLLDPENIQQKRQWLNSWDEKGAPVITADWEAFQRQVTYRQFIAMMQDFLPKSKNDFLRPRLIEELVLLKCDKTITCSSWDGKATAVNLMEITLPEKVASYQELKKYFETEVAAQDSQMAEFCLNELNAQLAITYPFVPFVSDTKKWGESYILEYQAMMGSKRAKIILQNFADITEQKAQIRQIYQKNF</sequence>
<evidence type="ECO:0000313" key="2">
    <source>
        <dbReference type="Proteomes" id="UP000502998"/>
    </source>
</evidence>
<proteinExistence type="predicted"/>
<dbReference type="Proteomes" id="UP000502998">
    <property type="component" value="Chromosome"/>
</dbReference>
<protein>
    <recommendedName>
        <fullName evidence="3">Hydrolase</fullName>
    </recommendedName>
</protein>
<organism evidence="1 2">
    <name type="scientific">Enterococcus saigonensis</name>
    <dbReference type="NCBI Taxonomy" id="1805431"/>
    <lineage>
        <taxon>Bacteria</taxon>
        <taxon>Bacillati</taxon>
        <taxon>Bacillota</taxon>
        <taxon>Bacilli</taxon>
        <taxon>Lactobacillales</taxon>
        <taxon>Enterococcaceae</taxon>
        <taxon>Enterococcus</taxon>
    </lineage>
</organism>
<accession>A0A679IPN3</accession>
<gene>
    <name evidence="1" type="ORF">EsVE80_13370</name>
</gene>
<dbReference type="RefSeq" id="WP_173103048.1">
    <property type="nucleotide sequence ID" value="NZ_AP022822.1"/>
</dbReference>
<evidence type="ECO:0000313" key="1">
    <source>
        <dbReference type="EMBL" id="BCA85814.1"/>
    </source>
</evidence>
<evidence type="ECO:0008006" key="3">
    <source>
        <dbReference type="Google" id="ProtNLM"/>
    </source>
</evidence>
<dbReference type="KEGG" id="esg:EsVE80_13370"/>
<dbReference type="EMBL" id="AP022822">
    <property type="protein sequence ID" value="BCA85814.1"/>
    <property type="molecule type" value="Genomic_DNA"/>
</dbReference>